<dbReference type="InterPro" id="IPR036770">
    <property type="entry name" value="Ankyrin_rpt-contain_sf"/>
</dbReference>
<dbReference type="AlphaFoldDB" id="A0AAW1W4X0"/>
<comment type="caution">
    <text evidence="2">The sequence shown here is derived from an EMBL/GenBank/DDBJ whole genome shotgun (WGS) entry which is preliminary data.</text>
</comment>
<dbReference type="InterPro" id="IPR002110">
    <property type="entry name" value="Ankyrin_rpt"/>
</dbReference>
<dbReference type="PROSITE" id="PS50088">
    <property type="entry name" value="ANK_REPEAT"/>
    <property type="match status" value="1"/>
</dbReference>
<reference evidence="2 3" key="1">
    <citation type="journal article" date="2023" name="G3 (Bethesda)">
        <title>A chromosome-length genome assembly and annotation of blackberry (Rubus argutus, cv. 'Hillquist').</title>
        <authorList>
            <person name="Bruna T."/>
            <person name="Aryal R."/>
            <person name="Dudchenko O."/>
            <person name="Sargent D.J."/>
            <person name="Mead D."/>
            <person name="Buti M."/>
            <person name="Cavallini A."/>
            <person name="Hytonen T."/>
            <person name="Andres J."/>
            <person name="Pham M."/>
            <person name="Weisz D."/>
            <person name="Mascagni F."/>
            <person name="Usai G."/>
            <person name="Natali L."/>
            <person name="Bassil N."/>
            <person name="Fernandez G.E."/>
            <person name="Lomsadze A."/>
            <person name="Armour M."/>
            <person name="Olukolu B."/>
            <person name="Poorten T."/>
            <person name="Britton C."/>
            <person name="Davik J."/>
            <person name="Ashrafi H."/>
            <person name="Aiden E.L."/>
            <person name="Borodovsky M."/>
            <person name="Worthington M."/>
        </authorList>
    </citation>
    <scope>NUCLEOTIDE SEQUENCE [LARGE SCALE GENOMIC DNA]</scope>
    <source>
        <strain evidence="2">PI 553951</strain>
    </source>
</reference>
<organism evidence="2 3">
    <name type="scientific">Rubus argutus</name>
    <name type="common">Southern blackberry</name>
    <dbReference type="NCBI Taxonomy" id="59490"/>
    <lineage>
        <taxon>Eukaryota</taxon>
        <taxon>Viridiplantae</taxon>
        <taxon>Streptophyta</taxon>
        <taxon>Embryophyta</taxon>
        <taxon>Tracheophyta</taxon>
        <taxon>Spermatophyta</taxon>
        <taxon>Magnoliopsida</taxon>
        <taxon>eudicotyledons</taxon>
        <taxon>Gunneridae</taxon>
        <taxon>Pentapetalae</taxon>
        <taxon>rosids</taxon>
        <taxon>fabids</taxon>
        <taxon>Rosales</taxon>
        <taxon>Rosaceae</taxon>
        <taxon>Rosoideae</taxon>
        <taxon>Rosoideae incertae sedis</taxon>
        <taxon>Rubus</taxon>
    </lineage>
</organism>
<evidence type="ECO:0000313" key="3">
    <source>
        <dbReference type="Proteomes" id="UP001457282"/>
    </source>
</evidence>
<feature type="repeat" description="ANK" evidence="1">
    <location>
        <begin position="58"/>
        <end position="90"/>
    </location>
</feature>
<keyword evidence="1" id="KW-0040">ANK repeat</keyword>
<keyword evidence="3" id="KW-1185">Reference proteome</keyword>
<evidence type="ECO:0000256" key="1">
    <source>
        <dbReference type="PROSITE-ProRule" id="PRU00023"/>
    </source>
</evidence>
<protein>
    <submittedName>
        <fullName evidence="2">Uncharacterized protein</fullName>
    </submittedName>
</protein>
<name>A0AAW1W4X0_RUBAR</name>
<dbReference type="SUPFAM" id="SSF48403">
    <property type="entry name" value="Ankyrin repeat"/>
    <property type="match status" value="1"/>
</dbReference>
<gene>
    <name evidence="2" type="ORF">M0R45_028357</name>
</gene>
<dbReference type="EMBL" id="JBEDUW010000006">
    <property type="protein sequence ID" value="KAK9919779.1"/>
    <property type="molecule type" value="Genomic_DNA"/>
</dbReference>
<dbReference type="Gene3D" id="1.25.40.20">
    <property type="entry name" value="Ankyrin repeat-containing domain"/>
    <property type="match status" value="1"/>
</dbReference>
<proteinExistence type="predicted"/>
<accession>A0AAW1W4X0</accession>
<sequence length="271" mass="29827">MGFLKRGISKRNSKNTTTPYLLANAMCCDGVPLTDDQYKAIAMHVKQGDNANNFCPKCGATLLACAVRNKQNNVIALLINNGADVFKDDDFQKGITTLDSLVELGHKRVEGKFIYTSSTKQGCQVGAILWLGHRELAIYYDSDSVQGKDADVYIPWREASFKHEGLFLWIEAGARTCTLEPADPQCRRSVELFNWFCKKLKEATGDSSSAQQVGDGFDPSDTERAIEASYVPFCNKLKEATGEGSAAQQVGFDPADIRRAIMASYEPYAPP</sequence>
<evidence type="ECO:0000313" key="2">
    <source>
        <dbReference type="EMBL" id="KAK9919779.1"/>
    </source>
</evidence>
<dbReference type="Proteomes" id="UP001457282">
    <property type="component" value="Unassembled WGS sequence"/>
</dbReference>